<name>A0A931F6T7_9FIRM</name>
<dbReference type="SMART" id="SM00850">
    <property type="entry name" value="LytTR"/>
    <property type="match status" value="1"/>
</dbReference>
<dbReference type="EMBL" id="JADPIE010000005">
    <property type="protein sequence ID" value="MBF8437275.1"/>
    <property type="molecule type" value="Genomic_DNA"/>
</dbReference>
<dbReference type="PROSITE" id="PS50930">
    <property type="entry name" value="HTH_LYTTR"/>
    <property type="match status" value="1"/>
</dbReference>
<keyword evidence="3" id="KW-1185">Reference proteome</keyword>
<reference evidence="2" key="1">
    <citation type="submission" date="2020-11" db="EMBL/GenBank/DDBJ databases">
        <title>Halonatronomonas betainensis gen. nov., sp. nov. a novel haloalkaliphilic representative of the family Halanaerobiacae capable of betaine degradation.</title>
        <authorList>
            <person name="Boltyanskaya Y."/>
            <person name="Kevbrin V."/>
            <person name="Detkova E."/>
            <person name="Grouzdev D.S."/>
            <person name="Koziaeva V."/>
            <person name="Zhilina T."/>
        </authorList>
    </citation>
    <scope>NUCLEOTIDE SEQUENCE</scope>
    <source>
        <strain evidence="2">Z-7014</strain>
    </source>
</reference>
<dbReference type="Proteomes" id="UP000621436">
    <property type="component" value="Unassembled WGS sequence"/>
</dbReference>
<comment type="caution">
    <text evidence="2">The sequence shown here is derived from an EMBL/GenBank/DDBJ whole genome shotgun (WGS) entry which is preliminary data.</text>
</comment>
<protein>
    <submittedName>
        <fullName evidence="2">LytTR family transcriptional regulator</fullName>
    </submittedName>
</protein>
<sequence>MKVNLICSNSFKPLLRELLETRDFIIADDAELSLVEKGLELPENGISIVFNPAEMEQFLAFLKNLFSDAGKDTQKGGSLPGHLTGQAGDNYELISYQDIILLETEAGNIYARTAKGRDYRIKEKLYELEESLAGEGFIRINKSNIVNVLHINEIVPWFNGRLLLKLNNTKEVEVSRSYAGDFKDFLGL</sequence>
<dbReference type="Gene3D" id="2.40.50.40">
    <property type="match status" value="1"/>
</dbReference>
<gene>
    <name evidence="2" type="ORF">I0Q91_09310</name>
</gene>
<dbReference type="Gene3D" id="2.20.25.10">
    <property type="match status" value="1"/>
</dbReference>
<proteinExistence type="predicted"/>
<accession>A0A931F6T7</accession>
<dbReference type="InterPro" id="IPR007492">
    <property type="entry name" value="LytTR_DNA-bd_dom"/>
</dbReference>
<dbReference type="InterPro" id="IPR046947">
    <property type="entry name" value="LytR-like"/>
</dbReference>
<dbReference type="Pfam" id="PF04397">
    <property type="entry name" value="LytTR"/>
    <property type="match status" value="1"/>
</dbReference>
<dbReference type="GO" id="GO:0003677">
    <property type="term" value="F:DNA binding"/>
    <property type="evidence" value="ECO:0007669"/>
    <property type="project" value="InterPro"/>
</dbReference>
<evidence type="ECO:0000313" key="2">
    <source>
        <dbReference type="EMBL" id="MBF8437275.1"/>
    </source>
</evidence>
<dbReference type="PANTHER" id="PTHR37299:SF1">
    <property type="entry name" value="STAGE 0 SPORULATION PROTEIN A HOMOLOG"/>
    <property type="match status" value="1"/>
</dbReference>
<evidence type="ECO:0000313" key="3">
    <source>
        <dbReference type="Proteomes" id="UP000621436"/>
    </source>
</evidence>
<evidence type="ECO:0000259" key="1">
    <source>
        <dbReference type="PROSITE" id="PS50930"/>
    </source>
</evidence>
<dbReference type="RefSeq" id="WP_270454244.1">
    <property type="nucleotide sequence ID" value="NZ_JADPIE010000005.1"/>
</dbReference>
<feature type="domain" description="HTH LytTR-type" evidence="1">
    <location>
        <begin position="83"/>
        <end position="188"/>
    </location>
</feature>
<dbReference type="AlphaFoldDB" id="A0A931F6T7"/>
<organism evidence="2 3">
    <name type="scientific">Halonatronomonas betaini</name>
    <dbReference type="NCBI Taxonomy" id="2778430"/>
    <lineage>
        <taxon>Bacteria</taxon>
        <taxon>Bacillati</taxon>
        <taxon>Bacillota</taxon>
        <taxon>Clostridia</taxon>
        <taxon>Halanaerobiales</taxon>
        <taxon>Halarsenatibacteraceae</taxon>
        <taxon>Halonatronomonas</taxon>
    </lineage>
</organism>
<dbReference type="GO" id="GO:0000156">
    <property type="term" value="F:phosphorelay response regulator activity"/>
    <property type="evidence" value="ECO:0007669"/>
    <property type="project" value="InterPro"/>
</dbReference>
<dbReference type="PANTHER" id="PTHR37299">
    <property type="entry name" value="TRANSCRIPTIONAL REGULATOR-RELATED"/>
    <property type="match status" value="1"/>
</dbReference>